<evidence type="ECO:0000256" key="1">
    <source>
        <dbReference type="ARBA" id="ARBA00022722"/>
    </source>
</evidence>
<protein>
    <submittedName>
        <fullName evidence="7">S1/P1 Nuclease</fullName>
    </submittedName>
</protein>
<evidence type="ECO:0000256" key="6">
    <source>
        <dbReference type="ARBA" id="ARBA00023180"/>
    </source>
</evidence>
<evidence type="ECO:0000313" key="7">
    <source>
        <dbReference type="EMBL" id="SFN56128.1"/>
    </source>
</evidence>
<sequence length="287" mass="31653">MDSSSNWRGFLAHVRPRLRASCPFLAASRLTIALAALLLAASFPARAWGPMGHRLIAELAERQLDPAAIAQVHRLLGESGASTLADVANWADDVREDPNGGELSRQTRRMHFVNFADSRCRFESARICAGGQCAVAAIESYGGVLGDQSKSDHERAQALRFLVHFVGDIHQPLHASYRPDRGGNLFQVRYHGDGTNLHAIWDSRVLGSLRIGWKRYARRLDGRVVAAGPMAPRSWAEQSCRISRDDGVYPLGRTIDVAYLERMRPIAELQVQRAAARLAALLNQALD</sequence>
<dbReference type="GO" id="GO:0046872">
    <property type="term" value="F:metal ion binding"/>
    <property type="evidence" value="ECO:0007669"/>
    <property type="project" value="UniProtKB-KW"/>
</dbReference>
<evidence type="ECO:0000256" key="2">
    <source>
        <dbReference type="ARBA" id="ARBA00022723"/>
    </source>
</evidence>
<dbReference type="CDD" id="cd11010">
    <property type="entry name" value="S1-P1_nuclease"/>
    <property type="match status" value="1"/>
</dbReference>
<keyword evidence="2" id="KW-0479">Metal-binding</keyword>
<evidence type="ECO:0000256" key="3">
    <source>
        <dbReference type="ARBA" id="ARBA00022759"/>
    </source>
</evidence>
<evidence type="ECO:0000256" key="5">
    <source>
        <dbReference type="ARBA" id="ARBA00023157"/>
    </source>
</evidence>
<dbReference type="GO" id="GO:0004519">
    <property type="term" value="F:endonuclease activity"/>
    <property type="evidence" value="ECO:0007669"/>
    <property type="project" value="UniProtKB-KW"/>
</dbReference>
<dbReference type="Pfam" id="PF02265">
    <property type="entry name" value="S1-P1_nuclease"/>
    <property type="match status" value="1"/>
</dbReference>
<dbReference type="InterPro" id="IPR003154">
    <property type="entry name" value="S1/P1nuclease"/>
</dbReference>
<gene>
    <name evidence="7" type="ORF">SAMN05216289_1319</name>
</gene>
<keyword evidence="3" id="KW-0255">Endonuclease</keyword>
<dbReference type="InterPro" id="IPR008947">
    <property type="entry name" value="PLipase_C/P1_nuclease_dom_sf"/>
</dbReference>
<accession>A0A1I5A145</accession>
<dbReference type="Proteomes" id="UP000198575">
    <property type="component" value="Unassembled WGS sequence"/>
</dbReference>
<dbReference type="EMBL" id="FOVF01000031">
    <property type="protein sequence ID" value="SFN56128.1"/>
    <property type="molecule type" value="Genomic_DNA"/>
</dbReference>
<name>A0A1I5A145_9GAMM</name>
<dbReference type="GO" id="GO:0006308">
    <property type="term" value="P:DNA catabolic process"/>
    <property type="evidence" value="ECO:0007669"/>
    <property type="project" value="InterPro"/>
</dbReference>
<keyword evidence="1" id="KW-0540">Nuclease</keyword>
<evidence type="ECO:0000256" key="4">
    <source>
        <dbReference type="ARBA" id="ARBA00022801"/>
    </source>
</evidence>
<proteinExistence type="predicted"/>
<dbReference type="AlphaFoldDB" id="A0A1I5A145"/>
<dbReference type="SUPFAM" id="SSF48537">
    <property type="entry name" value="Phospholipase C/P1 nuclease"/>
    <property type="match status" value="1"/>
</dbReference>
<dbReference type="GO" id="GO:0003676">
    <property type="term" value="F:nucleic acid binding"/>
    <property type="evidence" value="ECO:0007669"/>
    <property type="project" value="InterPro"/>
</dbReference>
<dbReference type="PANTHER" id="PTHR33146:SF26">
    <property type="entry name" value="ENDONUCLEASE 4"/>
    <property type="match status" value="1"/>
</dbReference>
<keyword evidence="4" id="KW-0378">Hydrolase</keyword>
<dbReference type="Gene3D" id="1.10.575.10">
    <property type="entry name" value="P1 Nuclease"/>
    <property type="match status" value="1"/>
</dbReference>
<reference evidence="7 8" key="1">
    <citation type="submission" date="2016-10" db="EMBL/GenBank/DDBJ databases">
        <authorList>
            <person name="de Groot N.N."/>
        </authorList>
    </citation>
    <scope>NUCLEOTIDE SEQUENCE [LARGE SCALE GENOMIC DNA]</scope>
    <source>
        <strain evidence="7 8">CGMCC 1.7659</strain>
    </source>
</reference>
<dbReference type="GO" id="GO:0016788">
    <property type="term" value="F:hydrolase activity, acting on ester bonds"/>
    <property type="evidence" value="ECO:0007669"/>
    <property type="project" value="InterPro"/>
</dbReference>
<evidence type="ECO:0000313" key="8">
    <source>
        <dbReference type="Proteomes" id="UP000198575"/>
    </source>
</evidence>
<keyword evidence="6" id="KW-0325">Glycoprotein</keyword>
<dbReference type="OrthoDB" id="267579at2"/>
<organism evidence="7 8">
    <name type="scientific">Dokdonella immobilis</name>
    <dbReference type="NCBI Taxonomy" id="578942"/>
    <lineage>
        <taxon>Bacteria</taxon>
        <taxon>Pseudomonadati</taxon>
        <taxon>Pseudomonadota</taxon>
        <taxon>Gammaproteobacteria</taxon>
        <taxon>Lysobacterales</taxon>
        <taxon>Rhodanobacteraceae</taxon>
        <taxon>Dokdonella</taxon>
    </lineage>
</organism>
<dbReference type="PANTHER" id="PTHR33146">
    <property type="entry name" value="ENDONUCLEASE 4"/>
    <property type="match status" value="1"/>
</dbReference>
<dbReference type="STRING" id="578942.SAMN05216289_1319"/>
<keyword evidence="8" id="KW-1185">Reference proteome</keyword>
<keyword evidence="5" id="KW-1015">Disulfide bond</keyword>